<keyword evidence="10" id="KW-1185">Reference proteome</keyword>
<comment type="subcellular location">
    <subcellularLocation>
        <location evidence="5">Cytoplasm</location>
        <location evidence="5">Cytoskeleton</location>
        <location evidence="5">Microtubule organizing center</location>
    </subcellularLocation>
</comment>
<dbReference type="GO" id="GO:0051225">
    <property type="term" value="P:spindle assembly"/>
    <property type="evidence" value="ECO:0007669"/>
    <property type="project" value="TreeGrafter"/>
</dbReference>
<feature type="region of interest" description="Disordered" evidence="6">
    <location>
        <begin position="22"/>
        <end position="84"/>
    </location>
</feature>
<evidence type="ECO:0000256" key="1">
    <source>
        <dbReference type="ARBA" id="ARBA00010337"/>
    </source>
</evidence>
<comment type="function">
    <text evidence="5">Component of the gamma-tubulin ring complex (gTuRC) which mediates microtubule nucleation.</text>
</comment>
<dbReference type="GO" id="GO:0051321">
    <property type="term" value="P:meiotic cell cycle"/>
    <property type="evidence" value="ECO:0007669"/>
    <property type="project" value="TreeGrafter"/>
</dbReference>
<evidence type="ECO:0000313" key="9">
    <source>
        <dbReference type="EMBL" id="KAG0591209.1"/>
    </source>
</evidence>
<sequence length="813" mass="92076">MAESYDSDDGYYPDILPLELDEDSDVSSPFSKPLTVSDVEYYGDSSQQTGGKRVDSEQSEVLEPDVSVGKKNLESTSGVPYPETPSWNFERPYLTGRHVFQDDDGASSKMREPLKKVENVQQLDAYCPSVQELIIVDELLGAMVGIDGNYVRVRKGRENDLSFVFYVDPKLNSSLHEFANRILPVCENHMVVSQFAEGRSHFQHGLTNHAFAAGLRAILQDYHAMVAQLEHQFRLGRLSLPGLWFFVQPMMGAMQCLSTVLKTAIVQGASGATLLNLLHNQATAMAGDSAVRTLLQKLTHAASSPYFRILERWVYEGIIDDPYGEFLIEENKSLEKESLSQDYHATYWQKRYSLRKEIPEFLASSAEIILTTGKYLNAIRECGQCIQGPSVEELRVANPISRRPYLERINIAHNYASAELLDLIVNKFDLVGRLRSVKHYFFIDKGDFLVIFMDTAKDELGKRPAALSKERLQSLLELALRTSVAASDPYHDDLTCIIEKLTLQMQLQKIMQSENGPVIQNTQTESSNALGGATGSITGIDTFVLDYKVRWPVSLVLSRKALTKYQLIFRHLFHFQHVRRQLCAAWQIHQLATRPFDITGTAISRSYAMCQRMLHFVQSFEHYMTFEVLEPNWHSLHNSLCCSNSVDEVMQQHESFLDKCLKQCMFFWPKIFKKVDNLKGICLQYATATQWLIPTLFTKVDGYNVESPRLVVSLQSAFGGDVFSPRKKSSGRLRKQDKLDPQRARQAANDRNLKNTIGRIDADFNKELGSLVDKLIIGSQQEPYLVHLVQALEAVERAASHPTSSLKLPLFKI</sequence>
<gene>
    <name evidence="9" type="ORF">KC19_1G158300</name>
</gene>
<evidence type="ECO:0000313" key="10">
    <source>
        <dbReference type="Proteomes" id="UP000822688"/>
    </source>
</evidence>
<keyword evidence="4 5" id="KW-0206">Cytoskeleton</keyword>
<dbReference type="PANTHER" id="PTHR19302">
    <property type="entry name" value="GAMMA TUBULIN COMPLEX PROTEIN"/>
    <property type="match status" value="1"/>
</dbReference>
<feature type="region of interest" description="Disordered" evidence="6">
    <location>
        <begin position="726"/>
        <end position="747"/>
    </location>
</feature>
<comment type="caution">
    <text evidence="9">The sequence shown here is derived from an EMBL/GenBank/DDBJ whole genome shotgun (WGS) entry which is preliminary data.</text>
</comment>
<proteinExistence type="inferred from homology"/>
<organism evidence="9 10">
    <name type="scientific">Ceratodon purpureus</name>
    <name type="common">Fire moss</name>
    <name type="synonym">Dicranum purpureum</name>
    <dbReference type="NCBI Taxonomy" id="3225"/>
    <lineage>
        <taxon>Eukaryota</taxon>
        <taxon>Viridiplantae</taxon>
        <taxon>Streptophyta</taxon>
        <taxon>Embryophyta</taxon>
        <taxon>Bryophyta</taxon>
        <taxon>Bryophytina</taxon>
        <taxon>Bryopsida</taxon>
        <taxon>Dicranidae</taxon>
        <taxon>Pseudoditrichales</taxon>
        <taxon>Ditrichaceae</taxon>
        <taxon>Ceratodon</taxon>
    </lineage>
</organism>
<dbReference type="GO" id="GO:0007020">
    <property type="term" value="P:microtubule nucleation"/>
    <property type="evidence" value="ECO:0007669"/>
    <property type="project" value="InterPro"/>
</dbReference>
<keyword evidence="2 5" id="KW-0963">Cytoplasm</keyword>
<dbReference type="Gene3D" id="1.20.120.1900">
    <property type="entry name" value="Gamma-tubulin complex, C-terminal domain"/>
    <property type="match status" value="1"/>
</dbReference>
<name>A0A8T0J8A6_CERPU</name>
<reference evidence="9" key="1">
    <citation type="submission" date="2020-06" db="EMBL/GenBank/DDBJ databases">
        <title>WGS assembly of Ceratodon purpureus strain R40.</title>
        <authorList>
            <person name="Carey S.B."/>
            <person name="Jenkins J."/>
            <person name="Shu S."/>
            <person name="Lovell J.T."/>
            <person name="Sreedasyam A."/>
            <person name="Maumus F."/>
            <person name="Tiley G.P."/>
            <person name="Fernandez-Pozo N."/>
            <person name="Barry K."/>
            <person name="Chen C."/>
            <person name="Wang M."/>
            <person name="Lipzen A."/>
            <person name="Daum C."/>
            <person name="Saski C.A."/>
            <person name="Payton A.C."/>
            <person name="Mcbreen J.C."/>
            <person name="Conrad R.E."/>
            <person name="Kollar L.M."/>
            <person name="Olsson S."/>
            <person name="Huttunen S."/>
            <person name="Landis J.B."/>
            <person name="Wickett N.J."/>
            <person name="Johnson M.G."/>
            <person name="Rensing S.A."/>
            <person name="Grimwood J."/>
            <person name="Schmutz J."/>
            <person name="Mcdaniel S.F."/>
        </authorList>
    </citation>
    <scope>NUCLEOTIDE SEQUENCE</scope>
    <source>
        <strain evidence="9">R40</strain>
    </source>
</reference>
<evidence type="ECO:0000259" key="7">
    <source>
        <dbReference type="Pfam" id="PF04130"/>
    </source>
</evidence>
<evidence type="ECO:0000256" key="6">
    <source>
        <dbReference type="SAM" id="MobiDB-lite"/>
    </source>
</evidence>
<feature type="domain" description="Gamma tubulin complex component protein N-terminal" evidence="8">
    <location>
        <begin position="136"/>
        <end position="427"/>
    </location>
</feature>
<evidence type="ECO:0000256" key="2">
    <source>
        <dbReference type="ARBA" id="ARBA00022490"/>
    </source>
</evidence>
<feature type="compositionally biased region" description="Basic and acidic residues" evidence="6">
    <location>
        <begin position="734"/>
        <end position="743"/>
    </location>
</feature>
<evidence type="ECO:0000256" key="3">
    <source>
        <dbReference type="ARBA" id="ARBA00022701"/>
    </source>
</evidence>
<dbReference type="InterPro" id="IPR007259">
    <property type="entry name" value="GCP"/>
</dbReference>
<dbReference type="GO" id="GO:0000930">
    <property type="term" value="C:gamma-tubulin complex"/>
    <property type="evidence" value="ECO:0007669"/>
    <property type="project" value="TreeGrafter"/>
</dbReference>
<dbReference type="PANTHER" id="PTHR19302:SF13">
    <property type="entry name" value="GAMMA-TUBULIN COMPLEX COMPONENT 2"/>
    <property type="match status" value="1"/>
</dbReference>
<dbReference type="Pfam" id="PF04130">
    <property type="entry name" value="GCP_C_terminal"/>
    <property type="match status" value="1"/>
</dbReference>
<evidence type="ECO:0000259" key="8">
    <source>
        <dbReference type="Pfam" id="PF17681"/>
    </source>
</evidence>
<dbReference type="GO" id="GO:0005874">
    <property type="term" value="C:microtubule"/>
    <property type="evidence" value="ECO:0007669"/>
    <property type="project" value="UniProtKB-KW"/>
</dbReference>
<dbReference type="EMBL" id="CM026421">
    <property type="protein sequence ID" value="KAG0591209.1"/>
    <property type="molecule type" value="Genomic_DNA"/>
</dbReference>
<accession>A0A8T0J8A6</accession>
<protein>
    <recommendedName>
        <fullName evidence="5">Gamma-tubulin complex component</fullName>
    </recommendedName>
</protein>
<dbReference type="GO" id="GO:0051011">
    <property type="term" value="F:microtubule minus-end binding"/>
    <property type="evidence" value="ECO:0007669"/>
    <property type="project" value="TreeGrafter"/>
</dbReference>
<dbReference type="InterPro" id="IPR040457">
    <property type="entry name" value="GCP_C"/>
</dbReference>
<dbReference type="InterPro" id="IPR041470">
    <property type="entry name" value="GCP_N"/>
</dbReference>
<feature type="domain" description="Gamma tubulin complex component C-terminal" evidence="7">
    <location>
        <begin position="430"/>
        <end position="792"/>
    </location>
</feature>
<dbReference type="GO" id="GO:0000278">
    <property type="term" value="P:mitotic cell cycle"/>
    <property type="evidence" value="ECO:0007669"/>
    <property type="project" value="TreeGrafter"/>
</dbReference>
<dbReference type="AlphaFoldDB" id="A0A8T0J8A6"/>
<keyword evidence="3 5" id="KW-0493">Microtubule</keyword>
<dbReference type="GO" id="GO:0000922">
    <property type="term" value="C:spindle pole"/>
    <property type="evidence" value="ECO:0007669"/>
    <property type="project" value="InterPro"/>
</dbReference>
<dbReference type="Pfam" id="PF17681">
    <property type="entry name" value="GCP_N_terminal"/>
    <property type="match status" value="1"/>
</dbReference>
<dbReference type="InterPro" id="IPR042241">
    <property type="entry name" value="GCP_C_sf"/>
</dbReference>
<dbReference type="GO" id="GO:0043015">
    <property type="term" value="F:gamma-tubulin binding"/>
    <property type="evidence" value="ECO:0007669"/>
    <property type="project" value="InterPro"/>
</dbReference>
<evidence type="ECO:0000256" key="4">
    <source>
        <dbReference type="ARBA" id="ARBA00023212"/>
    </source>
</evidence>
<evidence type="ECO:0000256" key="5">
    <source>
        <dbReference type="RuleBase" id="RU363050"/>
    </source>
</evidence>
<comment type="similarity">
    <text evidence="1 5">Belongs to the TUBGCP family.</text>
</comment>
<dbReference type="GO" id="GO:0031122">
    <property type="term" value="P:cytoplasmic microtubule organization"/>
    <property type="evidence" value="ECO:0007669"/>
    <property type="project" value="TreeGrafter"/>
</dbReference>
<dbReference type="Proteomes" id="UP000822688">
    <property type="component" value="Chromosome 1"/>
</dbReference>